<feature type="domain" description="Cation-transporting P-type ATPase N-terminal" evidence="19">
    <location>
        <begin position="38"/>
        <end position="111"/>
    </location>
</feature>
<keyword evidence="9 18" id="KW-0812">Transmembrane</keyword>
<keyword evidence="14 18" id="KW-1133">Transmembrane helix</keyword>
<protein>
    <recommendedName>
        <fullName evidence="5">Magnesium-transporting ATPase, P-type 1</fullName>
        <ecNumber evidence="4">7.2.2.14</ecNumber>
    </recommendedName>
    <alternativeName>
        <fullName evidence="16">Mg(2+) transport ATPase, P-type 1</fullName>
    </alternativeName>
</protein>
<dbReference type="SFLD" id="SFLDF00027">
    <property type="entry name" value="p-type_atpase"/>
    <property type="match status" value="1"/>
</dbReference>
<feature type="transmembrane region" description="Helical" evidence="18">
    <location>
        <begin position="836"/>
        <end position="857"/>
    </location>
</feature>
<dbReference type="Pfam" id="PF13246">
    <property type="entry name" value="Cation_ATPase"/>
    <property type="match status" value="1"/>
</dbReference>
<evidence type="ECO:0000313" key="21">
    <source>
        <dbReference type="Proteomes" id="UP001355206"/>
    </source>
</evidence>
<keyword evidence="13" id="KW-1278">Translocase</keyword>
<keyword evidence="10" id="KW-0547">Nucleotide-binding</keyword>
<evidence type="ECO:0000313" key="20">
    <source>
        <dbReference type="EMBL" id="MEE7490685.1"/>
    </source>
</evidence>
<comment type="function">
    <text evidence="1">Mediates magnesium influx to the cytosol.</text>
</comment>
<comment type="similarity">
    <text evidence="3">Belongs to the cation transport ATPase (P-type) (TC 3.A.3) family. Type IIIB subfamily.</text>
</comment>
<dbReference type="InterPro" id="IPR044492">
    <property type="entry name" value="P_typ_ATPase_HD_dom"/>
</dbReference>
<dbReference type="InterPro" id="IPR023299">
    <property type="entry name" value="ATPase_P-typ_cyto_dom_N"/>
</dbReference>
<evidence type="ECO:0000256" key="18">
    <source>
        <dbReference type="SAM" id="Phobius"/>
    </source>
</evidence>
<evidence type="ECO:0000256" key="10">
    <source>
        <dbReference type="ARBA" id="ARBA00022741"/>
    </source>
</evidence>
<dbReference type="Pfam" id="PF00690">
    <property type="entry name" value="Cation_ATPase_N"/>
    <property type="match status" value="1"/>
</dbReference>
<evidence type="ECO:0000256" key="17">
    <source>
        <dbReference type="ARBA" id="ARBA00047295"/>
    </source>
</evidence>
<dbReference type="InterPro" id="IPR001757">
    <property type="entry name" value="P_typ_ATPase"/>
</dbReference>
<dbReference type="EC" id="7.2.2.14" evidence="4"/>
<keyword evidence="8" id="KW-0597">Phosphoprotein</keyword>
<feature type="transmembrane region" description="Helical" evidence="18">
    <location>
        <begin position="303"/>
        <end position="327"/>
    </location>
</feature>
<dbReference type="Gene3D" id="2.70.150.10">
    <property type="entry name" value="Calcium-transporting ATPase, cytoplasmic transduction domain A"/>
    <property type="match status" value="1"/>
</dbReference>
<comment type="catalytic activity">
    <reaction evidence="17">
        <text>Mg(2+)(out) + ATP + H2O = Mg(2+)(in) + ADP + phosphate + H(+)</text>
        <dbReference type="Rhea" id="RHEA:10260"/>
        <dbReference type="ChEBI" id="CHEBI:15377"/>
        <dbReference type="ChEBI" id="CHEBI:15378"/>
        <dbReference type="ChEBI" id="CHEBI:18420"/>
        <dbReference type="ChEBI" id="CHEBI:30616"/>
        <dbReference type="ChEBI" id="CHEBI:43474"/>
        <dbReference type="ChEBI" id="CHEBI:456216"/>
        <dbReference type="EC" id="7.2.2.14"/>
    </reaction>
</comment>
<evidence type="ECO:0000256" key="13">
    <source>
        <dbReference type="ARBA" id="ARBA00022967"/>
    </source>
</evidence>
<gene>
    <name evidence="20" type="primary">mgtA</name>
    <name evidence="20" type="ORF">MOTC310_09450</name>
</gene>
<dbReference type="SUPFAM" id="SSF81665">
    <property type="entry name" value="Calcium ATPase, transmembrane domain M"/>
    <property type="match status" value="1"/>
</dbReference>
<organism evidence="20 21">
    <name type="scientific">Methylobacterium oryzae</name>
    <dbReference type="NCBI Taxonomy" id="334852"/>
    <lineage>
        <taxon>Bacteria</taxon>
        <taxon>Pseudomonadati</taxon>
        <taxon>Pseudomonadota</taxon>
        <taxon>Alphaproteobacteria</taxon>
        <taxon>Hyphomicrobiales</taxon>
        <taxon>Methylobacteriaceae</taxon>
        <taxon>Methylobacterium</taxon>
    </lineage>
</organism>
<dbReference type="Pfam" id="PF00689">
    <property type="entry name" value="Cation_ATPase_C"/>
    <property type="match status" value="1"/>
</dbReference>
<dbReference type="PANTHER" id="PTHR42861">
    <property type="entry name" value="CALCIUM-TRANSPORTING ATPASE"/>
    <property type="match status" value="1"/>
</dbReference>
<evidence type="ECO:0000259" key="19">
    <source>
        <dbReference type="SMART" id="SM00831"/>
    </source>
</evidence>
<evidence type="ECO:0000256" key="4">
    <source>
        <dbReference type="ARBA" id="ARBA00012786"/>
    </source>
</evidence>
<keyword evidence="11" id="KW-0067">ATP-binding</keyword>
<keyword evidence="6" id="KW-1003">Cell membrane</keyword>
<dbReference type="PRINTS" id="PR00120">
    <property type="entry name" value="HATPASE"/>
</dbReference>
<evidence type="ECO:0000256" key="8">
    <source>
        <dbReference type="ARBA" id="ARBA00022553"/>
    </source>
</evidence>
<dbReference type="InterPro" id="IPR036412">
    <property type="entry name" value="HAD-like_sf"/>
</dbReference>
<dbReference type="Proteomes" id="UP001355206">
    <property type="component" value="Unassembled WGS sequence"/>
</dbReference>
<dbReference type="InterPro" id="IPR023298">
    <property type="entry name" value="ATPase_P-typ_TM_dom_sf"/>
</dbReference>
<accession>A0ABU7TN61</accession>
<evidence type="ECO:0000256" key="3">
    <source>
        <dbReference type="ARBA" id="ARBA00008746"/>
    </source>
</evidence>
<reference evidence="20 21" key="1">
    <citation type="journal article" date="2012" name="Genet. Mol. Biol.">
        <title>Analysis of 16S rRNA and mxaF genes revealing insights into Methylobacterium niche-specific plant association.</title>
        <authorList>
            <person name="Dourado M.N."/>
            <person name="Andreote F.D."/>
            <person name="Dini-Andreote F."/>
            <person name="Conti R."/>
            <person name="Araujo J.M."/>
            <person name="Araujo W.L."/>
        </authorList>
    </citation>
    <scope>NUCLEOTIDE SEQUENCE [LARGE SCALE GENOMIC DNA]</scope>
    <source>
        <strain evidence="20 21">TC3-10</strain>
    </source>
</reference>
<dbReference type="SUPFAM" id="SSF56784">
    <property type="entry name" value="HAD-like"/>
    <property type="match status" value="1"/>
</dbReference>
<keyword evidence="12" id="KW-0460">Magnesium</keyword>
<evidence type="ECO:0000256" key="9">
    <source>
        <dbReference type="ARBA" id="ARBA00022692"/>
    </source>
</evidence>
<evidence type="ECO:0000256" key="11">
    <source>
        <dbReference type="ARBA" id="ARBA00022840"/>
    </source>
</evidence>
<dbReference type="InterPro" id="IPR006068">
    <property type="entry name" value="ATPase_P-typ_cation-transptr_C"/>
</dbReference>
<dbReference type="InterPro" id="IPR004014">
    <property type="entry name" value="ATPase_P-typ_cation-transptr_N"/>
</dbReference>
<dbReference type="Gene3D" id="1.20.1110.10">
    <property type="entry name" value="Calcium-transporting ATPase, transmembrane domain"/>
    <property type="match status" value="1"/>
</dbReference>
<proteinExistence type="inferred from homology"/>
<feature type="transmembrane region" description="Helical" evidence="18">
    <location>
        <begin position="272"/>
        <end position="291"/>
    </location>
</feature>
<dbReference type="Gene3D" id="3.40.1110.10">
    <property type="entry name" value="Calcium-transporting ATPase, cytoplasmic domain N"/>
    <property type="match status" value="1"/>
</dbReference>
<feature type="transmembrane region" description="Helical" evidence="18">
    <location>
        <begin position="743"/>
        <end position="766"/>
    </location>
</feature>
<evidence type="ECO:0000256" key="2">
    <source>
        <dbReference type="ARBA" id="ARBA00004429"/>
    </source>
</evidence>
<keyword evidence="15 18" id="KW-0472">Membrane</keyword>
<evidence type="ECO:0000256" key="1">
    <source>
        <dbReference type="ARBA" id="ARBA00003954"/>
    </source>
</evidence>
<comment type="subcellular location">
    <subcellularLocation>
        <location evidence="2">Cell inner membrane</location>
        <topology evidence="2">Multi-pass membrane protein</topology>
    </subcellularLocation>
</comment>
<dbReference type="InterPro" id="IPR059000">
    <property type="entry name" value="ATPase_P-type_domA"/>
</dbReference>
<dbReference type="NCBIfam" id="TIGR01524">
    <property type="entry name" value="ATPase-IIIB_Mg"/>
    <property type="match status" value="1"/>
</dbReference>
<evidence type="ECO:0000256" key="7">
    <source>
        <dbReference type="ARBA" id="ARBA00022519"/>
    </source>
</evidence>
<evidence type="ECO:0000256" key="6">
    <source>
        <dbReference type="ARBA" id="ARBA00022475"/>
    </source>
</evidence>
<dbReference type="InterPro" id="IPR006415">
    <property type="entry name" value="P-type_ATPase_IIIB"/>
</dbReference>
<dbReference type="SUPFAM" id="SSF81653">
    <property type="entry name" value="Calcium ATPase, transduction domain A"/>
    <property type="match status" value="1"/>
</dbReference>
<name>A0ABU7TN61_9HYPH</name>
<dbReference type="PRINTS" id="PR00119">
    <property type="entry name" value="CATATPASE"/>
</dbReference>
<keyword evidence="7" id="KW-0997">Cell inner membrane</keyword>
<comment type="caution">
    <text evidence="20">The sequence shown here is derived from an EMBL/GenBank/DDBJ whole genome shotgun (WGS) entry which is preliminary data.</text>
</comment>
<keyword evidence="21" id="KW-1185">Reference proteome</keyword>
<sequence length="884" mass="91679">MIVAPSEVTRSLSWVQRLRWPLRPARADNHHVPDPVPTFWTATPESLAATLGCATGGLSTEEARRRLARYGANVDAPAAAVTHFGAILRRILEPLSLILLVAALVSAASGDWVDGAIIAAILALSTGLDTVQEGHALRAAEALRRSVALRADVRRDGVYTTIPVEDVVPGDLIRVRAGDIVPADALVVASDAFTAAEAALTGEPYPVEKRPGGGAAASPAEASNALFRGAVAQTGEAVALVAATGRDTVFGAAAAALGEEPEASPFQRDLRAFGLVVARMTIALVVAVLALRVAFGRPVLDSLLFSVALAVGLTPELLPMITTVTLSRGALRMAKRKVIVKRLAAIHDLGAMTILCTDKTGTLTAAEIALSRSLDGVGRDDLRASQLAAVAADLGGDRGSLDAALVRAAPNAAAGWRLTGRRAFDFARRSGSVRAEGPEGAVLIVKGAPEAVLALCTRRRAGDAHWPMTEAERAEALDRVRALARDGLRSIAVASRSGSTGAADTDEADLVLEGFCAFADPPKATAAAAVARLAAAGVRVKILSGDDPVVVHRLAGLVGLAGETTLSGAEVAVLSDEALAVRVRAVDAFGRLTPDQKVRVVRALKADGAVVGFLGDGINDAPALRQADIGLSVEGATGVAQAAADMILLAPDLEVVADGVAEGRRTFANILKYVRMGASSNFGNMLSMAAASVALPFLPMLPTQILLNNLLYDLSEVGIPFDGVRPQATAEPQVWDMGRLVRFASVMGPLSSLFDLLTFALLLVVFGATPEIFRTAWFLESMATQILVIFVIRTGGRPWRDWPGAALAISSLAALAVAVALPFTPAGPWLGLTPPTGPVLLAILAITVTYLVLAELVKPFALGGRVARGPGPILPGPRHRSGLA</sequence>
<dbReference type="EMBL" id="MLCA01000003">
    <property type="protein sequence ID" value="MEE7490685.1"/>
    <property type="molecule type" value="Genomic_DNA"/>
</dbReference>
<dbReference type="InterPro" id="IPR008250">
    <property type="entry name" value="ATPase_P-typ_transduc_dom_A_sf"/>
</dbReference>
<evidence type="ECO:0000256" key="16">
    <source>
        <dbReference type="ARBA" id="ARBA00029806"/>
    </source>
</evidence>
<dbReference type="SFLD" id="SFLDS00003">
    <property type="entry name" value="Haloacid_Dehalogenase"/>
    <property type="match status" value="1"/>
</dbReference>
<dbReference type="SFLD" id="SFLDG00002">
    <property type="entry name" value="C1.7:_P-type_atpase_like"/>
    <property type="match status" value="1"/>
</dbReference>
<evidence type="ECO:0000256" key="5">
    <source>
        <dbReference type="ARBA" id="ARBA00013555"/>
    </source>
</evidence>
<dbReference type="InterPro" id="IPR018303">
    <property type="entry name" value="ATPase_P-typ_P_site"/>
</dbReference>
<evidence type="ECO:0000256" key="14">
    <source>
        <dbReference type="ARBA" id="ARBA00022989"/>
    </source>
</evidence>
<evidence type="ECO:0000256" key="12">
    <source>
        <dbReference type="ARBA" id="ARBA00022842"/>
    </source>
</evidence>
<dbReference type="InterPro" id="IPR023214">
    <property type="entry name" value="HAD_sf"/>
</dbReference>
<dbReference type="Gene3D" id="3.40.50.1000">
    <property type="entry name" value="HAD superfamily/HAD-like"/>
    <property type="match status" value="1"/>
</dbReference>
<feature type="transmembrane region" description="Helical" evidence="18">
    <location>
        <begin position="804"/>
        <end position="824"/>
    </location>
</feature>
<dbReference type="NCBIfam" id="TIGR01494">
    <property type="entry name" value="ATPase_P-type"/>
    <property type="match status" value="2"/>
</dbReference>
<dbReference type="Pfam" id="PF00122">
    <property type="entry name" value="E1-E2_ATPase"/>
    <property type="match status" value="1"/>
</dbReference>
<dbReference type="RefSeq" id="WP_419539882.1">
    <property type="nucleotide sequence ID" value="NZ_MLCA01000003.1"/>
</dbReference>
<evidence type="ECO:0000256" key="15">
    <source>
        <dbReference type="ARBA" id="ARBA00023136"/>
    </source>
</evidence>
<dbReference type="SMART" id="SM00831">
    <property type="entry name" value="Cation_ATPase_N"/>
    <property type="match status" value="1"/>
</dbReference>
<dbReference type="PROSITE" id="PS00154">
    <property type="entry name" value="ATPASE_E1_E2"/>
    <property type="match status" value="1"/>
</dbReference>